<feature type="compositionally biased region" description="Basic residues" evidence="1">
    <location>
        <begin position="78"/>
        <end position="92"/>
    </location>
</feature>
<keyword evidence="3" id="KW-1185">Reference proteome</keyword>
<dbReference type="RefSeq" id="WP_016875413.1">
    <property type="nucleotide sequence ID" value="NZ_AJLN01000100.1"/>
</dbReference>
<reference evidence="2 3" key="1">
    <citation type="journal article" date="2019" name="Genome Biol. Evol.">
        <title>Day and night: Metabolic profiles and evolutionary relationships of six axenic non-marine cyanobacteria.</title>
        <authorList>
            <person name="Will S.E."/>
            <person name="Henke P."/>
            <person name="Boedeker C."/>
            <person name="Huang S."/>
            <person name="Brinkmann H."/>
            <person name="Rohde M."/>
            <person name="Jarek M."/>
            <person name="Friedl T."/>
            <person name="Seufert S."/>
            <person name="Schumacher M."/>
            <person name="Overmann J."/>
            <person name="Neumann-Schaal M."/>
            <person name="Petersen J."/>
        </authorList>
    </citation>
    <scope>NUCLEOTIDE SEQUENCE [LARGE SCALE GENOMIC DNA]</scope>
    <source>
        <strain evidence="2 3">PCC 6912</strain>
    </source>
</reference>
<name>A0A3S1A0C5_CHLFR</name>
<dbReference type="EMBL" id="RSCJ01000004">
    <property type="protein sequence ID" value="RUR84490.1"/>
    <property type="molecule type" value="Genomic_DNA"/>
</dbReference>
<dbReference type="OrthoDB" id="489707at2"/>
<evidence type="ECO:0000256" key="1">
    <source>
        <dbReference type="SAM" id="MobiDB-lite"/>
    </source>
</evidence>
<gene>
    <name evidence="2" type="ORF">PCC6912_13850</name>
</gene>
<sequence length="92" mass="11104">MLQIEEIVDRYPFEDLTLEELFIEADRIGNKYLTAQEREEFNQKLAQEVNEIAEEIDRQFPDTEIEVIDFSKKNSNNSRKKRNQKSYRTVKF</sequence>
<dbReference type="AlphaFoldDB" id="A0A3S1A0C5"/>
<evidence type="ECO:0000313" key="3">
    <source>
        <dbReference type="Proteomes" id="UP000268857"/>
    </source>
</evidence>
<dbReference type="Proteomes" id="UP000268857">
    <property type="component" value="Unassembled WGS sequence"/>
</dbReference>
<organism evidence="2 3">
    <name type="scientific">Chlorogloeopsis fritschii PCC 6912</name>
    <dbReference type="NCBI Taxonomy" id="211165"/>
    <lineage>
        <taxon>Bacteria</taxon>
        <taxon>Bacillati</taxon>
        <taxon>Cyanobacteriota</taxon>
        <taxon>Cyanophyceae</taxon>
        <taxon>Nostocales</taxon>
        <taxon>Chlorogloeopsidaceae</taxon>
        <taxon>Chlorogloeopsis</taxon>
    </lineage>
</organism>
<comment type="caution">
    <text evidence="2">The sequence shown here is derived from an EMBL/GenBank/DDBJ whole genome shotgun (WGS) entry which is preliminary data.</text>
</comment>
<proteinExistence type="predicted"/>
<protein>
    <submittedName>
        <fullName evidence="2">Uncharacterized protein</fullName>
    </submittedName>
</protein>
<feature type="region of interest" description="Disordered" evidence="1">
    <location>
        <begin position="71"/>
        <end position="92"/>
    </location>
</feature>
<dbReference type="STRING" id="211165.GCA_000317285_04026"/>
<evidence type="ECO:0000313" key="2">
    <source>
        <dbReference type="EMBL" id="RUR84490.1"/>
    </source>
</evidence>
<accession>A0A3S1A0C5</accession>